<dbReference type="EMBL" id="JACIDR010000004">
    <property type="protein sequence ID" value="MBB3973889.1"/>
    <property type="molecule type" value="Genomic_DNA"/>
</dbReference>
<dbReference type="PANTHER" id="PTHR46401:SF2">
    <property type="entry name" value="GLYCOSYLTRANSFERASE WBBK-RELATED"/>
    <property type="match status" value="1"/>
</dbReference>
<keyword evidence="1 3" id="KW-0808">Transferase</keyword>
<comment type="caution">
    <text evidence="3">The sequence shown here is derived from an EMBL/GenBank/DDBJ whole genome shotgun (WGS) entry which is preliminary data.</text>
</comment>
<dbReference type="CDD" id="cd03801">
    <property type="entry name" value="GT4_PimA-like"/>
    <property type="match status" value="1"/>
</dbReference>
<feature type="domain" description="Glycosyltransferase subfamily 4-like N-terminal" evidence="2">
    <location>
        <begin position="79"/>
        <end position="158"/>
    </location>
</feature>
<evidence type="ECO:0000313" key="4">
    <source>
        <dbReference type="Proteomes" id="UP000528964"/>
    </source>
</evidence>
<accession>A0A7W6D7Y2</accession>
<dbReference type="GO" id="GO:0016757">
    <property type="term" value="F:glycosyltransferase activity"/>
    <property type="evidence" value="ECO:0007669"/>
    <property type="project" value="TreeGrafter"/>
</dbReference>
<dbReference type="GO" id="GO:0009103">
    <property type="term" value="P:lipopolysaccharide biosynthetic process"/>
    <property type="evidence" value="ECO:0007669"/>
    <property type="project" value="TreeGrafter"/>
</dbReference>
<dbReference type="Pfam" id="PF13692">
    <property type="entry name" value="Glyco_trans_1_4"/>
    <property type="match status" value="1"/>
</dbReference>
<dbReference type="RefSeq" id="WP_183395758.1">
    <property type="nucleotide sequence ID" value="NZ_JACIDR010000004.1"/>
</dbReference>
<dbReference type="SUPFAM" id="SSF53756">
    <property type="entry name" value="UDP-Glycosyltransferase/glycogen phosphorylase"/>
    <property type="match status" value="1"/>
</dbReference>
<evidence type="ECO:0000313" key="3">
    <source>
        <dbReference type="EMBL" id="MBB3973889.1"/>
    </source>
</evidence>
<proteinExistence type="predicted"/>
<protein>
    <submittedName>
        <fullName evidence="3">Glycosyltransferase involved in cell wall biosynthesis</fullName>
    </submittedName>
</protein>
<dbReference type="InterPro" id="IPR028098">
    <property type="entry name" value="Glyco_trans_4-like_N"/>
</dbReference>
<dbReference type="Proteomes" id="UP000528964">
    <property type="component" value="Unassembled WGS sequence"/>
</dbReference>
<organism evidence="3 4">
    <name type="scientific">Hansschlegelia beijingensis</name>
    <dbReference type="NCBI Taxonomy" id="1133344"/>
    <lineage>
        <taxon>Bacteria</taxon>
        <taxon>Pseudomonadati</taxon>
        <taxon>Pseudomonadota</taxon>
        <taxon>Alphaproteobacteria</taxon>
        <taxon>Hyphomicrobiales</taxon>
        <taxon>Methylopilaceae</taxon>
        <taxon>Hansschlegelia</taxon>
    </lineage>
</organism>
<sequence length="354" mass="36884">MGEFILAAPGDLATPTGGYLYDARILRELKARGHAARALALPDDFPRPTEASLARSLDLLAAAPRGATLVIDGLAFAELPAERLRSLGRPLVALVHHPLALETGLAPAETERLEASEREALAQAAAVVCTSAATRRTLVARYGVPEERVHVAEPGVDPAPRAAGSRGGAPVVLSVGALIPRKNHETLARALALLGDLAWRWRLVGSPDRDPACARRLSGLIRELGLDERVELLGAVAPAELEAAYASADLFALPSRHEGYGMAYAEALARGLPVIAGDAGAASELVPRDAGARVDPDDVRGVAAALRRLIEDGGARPAASDAAWSCGQTLPRWADAATVFERLMAGAPRAGKAA</sequence>
<gene>
    <name evidence="3" type="ORF">GGR24_002566</name>
</gene>
<evidence type="ECO:0000259" key="2">
    <source>
        <dbReference type="Pfam" id="PF13439"/>
    </source>
</evidence>
<name>A0A7W6D7Y2_9HYPH</name>
<reference evidence="3 4" key="1">
    <citation type="submission" date="2020-08" db="EMBL/GenBank/DDBJ databases">
        <title>Genomic Encyclopedia of Type Strains, Phase IV (KMG-IV): sequencing the most valuable type-strain genomes for metagenomic binning, comparative biology and taxonomic classification.</title>
        <authorList>
            <person name="Goeker M."/>
        </authorList>
    </citation>
    <scope>NUCLEOTIDE SEQUENCE [LARGE SCALE GENOMIC DNA]</scope>
    <source>
        <strain evidence="3 4">DSM 25481</strain>
    </source>
</reference>
<dbReference type="PANTHER" id="PTHR46401">
    <property type="entry name" value="GLYCOSYLTRANSFERASE WBBK-RELATED"/>
    <property type="match status" value="1"/>
</dbReference>
<dbReference type="Pfam" id="PF13439">
    <property type="entry name" value="Glyco_transf_4"/>
    <property type="match status" value="1"/>
</dbReference>
<evidence type="ECO:0000256" key="1">
    <source>
        <dbReference type="ARBA" id="ARBA00022679"/>
    </source>
</evidence>
<dbReference type="AlphaFoldDB" id="A0A7W6D7Y2"/>
<keyword evidence="4" id="KW-1185">Reference proteome</keyword>
<dbReference type="Gene3D" id="3.40.50.2000">
    <property type="entry name" value="Glycogen Phosphorylase B"/>
    <property type="match status" value="2"/>
</dbReference>